<dbReference type="Proteomes" id="UP000034805">
    <property type="component" value="Unassembled WGS sequence"/>
</dbReference>
<reference evidence="2 3" key="1">
    <citation type="submission" date="2015-08" db="EMBL/GenBank/DDBJ databases">
        <title>The genome of the Asian arowana (Scleropages formosus).</title>
        <authorList>
            <person name="Tan M.H."/>
            <person name="Gan H.M."/>
            <person name="Croft L.J."/>
            <person name="Austin C.M."/>
        </authorList>
    </citation>
    <scope>NUCLEOTIDE SEQUENCE [LARGE SCALE GENOMIC DNA]</scope>
    <source>
        <strain evidence="2">Aro1</strain>
    </source>
</reference>
<name>A0A0P7V7T3_SCLFO</name>
<evidence type="ECO:0000313" key="2">
    <source>
        <dbReference type="EMBL" id="KPP70963.1"/>
    </source>
</evidence>
<protein>
    <submittedName>
        <fullName evidence="2">Uncharacterized protein</fullName>
    </submittedName>
</protein>
<evidence type="ECO:0000313" key="3">
    <source>
        <dbReference type="Proteomes" id="UP000034805"/>
    </source>
</evidence>
<comment type="caution">
    <text evidence="2">The sequence shown here is derived from an EMBL/GenBank/DDBJ whole genome shotgun (WGS) entry which is preliminary data.</text>
</comment>
<dbReference type="AlphaFoldDB" id="A0A0P7V7T3"/>
<dbReference type="EMBL" id="JARO02003209">
    <property type="protein sequence ID" value="KPP70963.1"/>
    <property type="molecule type" value="Genomic_DNA"/>
</dbReference>
<organism evidence="2 3">
    <name type="scientific">Scleropages formosus</name>
    <name type="common">Asian bonytongue</name>
    <name type="synonym">Osteoglossum formosum</name>
    <dbReference type="NCBI Taxonomy" id="113540"/>
    <lineage>
        <taxon>Eukaryota</taxon>
        <taxon>Metazoa</taxon>
        <taxon>Chordata</taxon>
        <taxon>Craniata</taxon>
        <taxon>Vertebrata</taxon>
        <taxon>Euteleostomi</taxon>
        <taxon>Actinopterygii</taxon>
        <taxon>Neopterygii</taxon>
        <taxon>Teleostei</taxon>
        <taxon>Osteoglossocephala</taxon>
        <taxon>Osteoglossomorpha</taxon>
        <taxon>Osteoglossiformes</taxon>
        <taxon>Osteoglossidae</taxon>
        <taxon>Scleropages</taxon>
    </lineage>
</organism>
<gene>
    <name evidence="2" type="ORF">Z043_110170</name>
</gene>
<feature type="region of interest" description="Disordered" evidence="1">
    <location>
        <begin position="1"/>
        <end position="89"/>
    </location>
</feature>
<evidence type="ECO:0000256" key="1">
    <source>
        <dbReference type="SAM" id="MobiDB-lite"/>
    </source>
</evidence>
<sequence>MELLHRPNNGGTEAPPQIQHAAHLQWQSKRRGRTSHLGGTMMEGRGGPLIIEDEDKRRNTPTGSRSKNGLLHIPALQSKPGAGKRIERT</sequence>
<accession>A0A0P7V7T3</accession>
<proteinExistence type="predicted"/>